<reference evidence="5 6" key="1">
    <citation type="submission" date="2021-06" db="EMBL/GenBank/DDBJ databases">
        <authorList>
            <person name="Sun Q."/>
            <person name="Li D."/>
        </authorList>
    </citation>
    <scope>NUCLEOTIDE SEQUENCE [LARGE SCALE GENOMIC DNA]</scope>
    <source>
        <strain evidence="5 6">MSJ-40</strain>
    </source>
</reference>
<dbReference type="Proteomes" id="UP000749471">
    <property type="component" value="Unassembled WGS sequence"/>
</dbReference>
<organism evidence="5 6">
    <name type="scientific">Tissierella simiarum</name>
    <dbReference type="NCBI Taxonomy" id="2841534"/>
    <lineage>
        <taxon>Bacteria</taxon>
        <taxon>Bacillati</taxon>
        <taxon>Bacillota</taxon>
        <taxon>Tissierellia</taxon>
        <taxon>Tissierellales</taxon>
        <taxon>Tissierellaceae</taxon>
        <taxon>Tissierella</taxon>
    </lineage>
</organism>
<evidence type="ECO:0000256" key="2">
    <source>
        <dbReference type="RuleBase" id="RU004447"/>
    </source>
</evidence>
<name>A0ABS6E431_9FIRM</name>
<evidence type="ECO:0000256" key="1">
    <source>
        <dbReference type="ARBA" id="ARBA00007261"/>
    </source>
</evidence>
<feature type="domain" description="Peptidase M16 C-terminal" evidence="4">
    <location>
        <begin position="167"/>
        <end position="342"/>
    </location>
</feature>
<feature type="domain" description="Peptidase M16 N-terminal" evidence="3">
    <location>
        <begin position="12"/>
        <end position="159"/>
    </location>
</feature>
<comment type="similarity">
    <text evidence="1 2">Belongs to the peptidase M16 family.</text>
</comment>
<proteinExistence type="inferred from homology"/>
<evidence type="ECO:0000259" key="3">
    <source>
        <dbReference type="Pfam" id="PF00675"/>
    </source>
</evidence>
<dbReference type="EMBL" id="JAHLPM010000004">
    <property type="protein sequence ID" value="MBU5437656.1"/>
    <property type="molecule type" value="Genomic_DNA"/>
</dbReference>
<keyword evidence="6" id="KW-1185">Reference proteome</keyword>
<protein>
    <submittedName>
        <fullName evidence="5">Insulinase family protein</fullName>
    </submittedName>
</protein>
<dbReference type="Pfam" id="PF00675">
    <property type="entry name" value="Peptidase_M16"/>
    <property type="match status" value="1"/>
</dbReference>
<comment type="caution">
    <text evidence="5">The sequence shown here is derived from an EMBL/GenBank/DDBJ whole genome shotgun (WGS) entry which is preliminary data.</text>
</comment>
<dbReference type="InterPro" id="IPR050361">
    <property type="entry name" value="MPP/UQCRC_Complex"/>
</dbReference>
<evidence type="ECO:0000313" key="6">
    <source>
        <dbReference type="Proteomes" id="UP000749471"/>
    </source>
</evidence>
<dbReference type="InterPro" id="IPR001431">
    <property type="entry name" value="Pept_M16_Zn_BS"/>
</dbReference>
<gene>
    <name evidence="5" type="ORF">KQI42_06540</name>
</gene>
<evidence type="ECO:0000259" key="4">
    <source>
        <dbReference type="Pfam" id="PF05193"/>
    </source>
</evidence>
<dbReference type="RefSeq" id="WP_216517973.1">
    <property type="nucleotide sequence ID" value="NZ_JAHLPM010000004.1"/>
</dbReference>
<dbReference type="PANTHER" id="PTHR11851">
    <property type="entry name" value="METALLOPROTEASE"/>
    <property type="match status" value="1"/>
</dbReference>
<dbReference type="InterPro" id="IPR007863">
    <property type="entry name" value="Peptidase_M16_C"/>
</dbReference>
<dbReference type="PROSITE" id="PS00143">
    <property type="entry name" value="INSULINASE"/>
    <property type="match status" value="1"/>
</dbReference>
<dbReference type="PANTHER" id="PTHR11851:SF49">
    <property type="entry name" value="MITOCHONDRIAL-PROCESSING PEPTIDASE SUBUNIT ALPHA"/>
    <property type="match status" value="1"/>
</dbReference>
<accession>A0ABS6E431</accession>
<dbReference type="Pfam" id="PF05193">
    <property type="entry name" value="Peptidase_M16_C"/>
    <property type="match status" value="1"/>
</dbReference>
<dbReference type="InterPro" id="IPR011765">
    <property type="entry name" value="Pept_M16_N"/>
</dbReference>
<sequence>MYVFNRLDNGIRVVMENITYVNSVSIGVIIGNGSIKEDKHINGISHFIEHMLFKGTKNRNAKEIAEAIDNIGGQLNAFTGKEYTCYYAQVLDNHLSIAIDVLGDMLNNSLFLEEDIEKEKGVVMEEVSMYLDSPEDLVYDLLNEIMFENTSLAYPILGTEETIDRFRKDVLLDYFYENYTPENIVISLVGNLDIKHTIKLLNQYFGSFNKERKKGSIKNKSNFRFIQNIKGLEKDIEQLNFCLGMEGVERGSDDMYPLLVMNNIFGGSMSSRLFQKIREDRGLAYSVYSHPSSYEDIGTFTIYAGLNSEQMVNVVKLIDEDIKYIKKNLISKDELIKSKEQLKGNYILGMEGTFSRMFEIGKSLLMLNKVQSPEEVLDQINRVTIEDVEKIVKQIFDKNKFNIAYVGDLENSEKVEKQIKDILFN</sequence>
<evidence type="ECO:0000313" key="5">
    <source>
        <dbReference type="EMBL" id="MBU5437656.1"/>
    </source>
</evidence>